<comment type="similarity">
    <text evidence="1">Belongs to the AAA ATPase family. BCS1 subfamily.</text>
</comment>
<dbReference type="OrthoDB" id="541358at2759"/>
<dbReference type="Gene3D" id="3.40.50.300">
    <property type="entry name" value="P-loop containing nucleotide triphosphate hydrolases"/>
    <property type="match status" value="2"/>
</dbReference>
<keyword evidence="2" id="KW-0547">Nucleotide-binding</keyword>
<dbReference type="InterPro" id="IPR003593">
    <property type="entry name" value="AAA+_ATPase"/>
</dbReference>
<accession>A0A0D2MFK9</accession>
<dbReference type="PANTHER" id="PTHR23070">
    <property type="entry name" value="BCS1 AAA-TYPE ATPASE"/>
    <property type="match status" value="1"/>
</dbReference>
<feature type="compositionally biased region" description="Low complexity" evidence="3">
    <location>
        <begin position="462"/>
        <end position="474"/>
    </location>
</feature>
<proteinExistence type="inferred from homology"/>
<evidence type="ECO:0000256" key="1">
    <source>
        <dbReference type="ARBA" id="ARBA00007448"/>
    </source>
</evidence>
<dbReference type="AlphaFoldDB" id="A0A0D2MFK9"/>
<organism evidence="5 6">
    <name type="scientific">Monoraphidium neglectum</name>
    <dbReference type="NCBI Taxonomy" id="145388"/>
    <lineage>
        <taxon>Eukaryota</taxon>
        <taxon>Viridiplantae</taxon>
        <taxon>Chlorophyta</taxon>
        <taxon>core chlorophytes</taxon>
        <taxon>Chlorophyceae</taxon>
        <taxon>CS clade</taxon>
        <taxon>Sphaeropleales</taxon>
        <taxon>Selenastraceae</taxon>
        <taxon>Monoraphidium</taxon>
    </lineage>
</organism>
<dbReference type="GO" id="GO:0005524">
    <property type="term" value="F:ATP binding"/>
    <property type="evidence" value="ECO:0007669"/>
    <property type="project" value="UniProtKB-KW"/>
</dbReference>
<dbReference type="PROSITE" id="PS00674">
    <property type="entry name" value="AAA"/>
    <property type="match status" value="1"/>
</dbReference>
<keyword evidence="2" id="KW-0067">ATP-binding</keyword>
<dbReference type="InterPro" id="IPR003960">
    <property type="entry name" value="ATPase_AAA_CS"/>
</dbReference>
<dbReference type="STRING" id="145388.A0A0D2MFK9"/>
<dbReference type="SUPFAM" id="SSF52540">
    <property type="entry name" value="P-loop containing nucleoside triphosphate hydrolases"/>
    <property type="match status" value="1"/>
</dbReference>
<keyword evidence="6" id="KW-1185">Reference proteome</keyword>
<dbReference type="InterPro" id="IPR003959">
    <property type="entry name" value="ATPase_AAA_core"/>
</dbReference>
<dbReference type="RefSeq" id="XP_013900939.1">
    <property type="nucleotide sequence ID" value="XM_014045485.1"/>
</dbReference>
<evidence type="ECO:0000256" key="3">
    <source>
        <dbReference type="SAM" id="MobiDB-lite"/>
    </source>
</evidence>
<dbReference type="KEGG" id="mng:MNEG_6041"/>
<reference evidence="5 6" key="1">
    <citation type="journal article" date="2013" name="BMC Genomics">
        <title>Reconstruction of the lipid metabolism for the microalga Monoraphidium neglectum from its genome sequence reveals characteristics suitable for biofuel production.</title>
        <authorList>
            <person name="Bogen C."/>
            <person name="Al-Dilaimi A."/>
            <person name="Albersmeier A."/>
            <person name="Wichmann J."/>
            <person name="Grundmann M."/>
            <person name="Rupp O."/>
            <person name="Lauersen K.J."/>
            <person name="Blifernez-Klassen O."/>
            <person name="Kalinowski J."/>
            <person name="Goesmann A."/>
            <person name="Mussgnug J.H."/>
            <person name="Kruse O."/>
        </authorList>
    </citation>
    <scope>NUCLEOTIDE SEQUENCE [LARGE SCALE GENOMIC DNA]</scope>
    <source>
        <strain evidence="5 6">SAG 48.87</strain>
    </source>
</reference>
<dbReference type="SMART" id="SM00382">
    <property type="entry name" value="AAA"/>
    <property type="match status" value="1"/>
</dbReference>
<feature type="region of interest" description="Disordered" evidence="3">
    <location>
        <begin position="458"/>
        <end position="493"/>
    </location>
</feature>
<evidence type="ECO:0000313" key="6">
    <source>
        <dbReference type="Proteomes" id="UP000054498"/>
    </source>
</evidence>
<dbReference type="EMBL" id="KK101168">
    <property type="protein sequence ID" value="KIZ01920.1"/>
    <property type="molecule type" value="Genomic_DNA"/>
</dbReference>
<name>A0A0D2MFK9_9CHLO</name>
<evidence type="ECO:0000313" key="5">
    <source>
        <dbReference type="EMBL" id="KIZ01920.1"/>
    </source>
</evidence>
<dbReference type="Pfam" id="PF00004">
    <property type="entry name" value="AAA"/>
    <property type="match status" value="2"/>
</dbReference>
<dbReference type="GO" id="GO:0016887">
    <property type="term" value="F:ATP hydrolysis activity"/>
    <property type="evidence" value="ECO:0007669"/>
    <property type="project" value="InterPro"/>
</dbReference>
<dbReference type="InterPro" id="IPR027417">
    <property type="entry name" value="P-loop_NTPase"/>
</dbReference>
<evidence type="ECO:0000256" key="2">
    <source>
        <dbReference type="RuleBase" id="RU003651"/>
    </source>
</evidence>
<evidence type="ECO:0000259" key="4">
    <source>
        <dbReference type="SMART" id="SM00382"/>
    </source>
</evidence>
<sequence>MDENGPNPGMFPDQLVSMLMISKLSTGHSALDMALVALVPWLLRQLLPHLLQALQRFWDRIFKPVVSETMHERVITFTQKQSDRYCWSSNSDIDKEPPNHLLQAALLLHLNRTVDIASKTSSAQVQLRRVRKQPAAGAIAGDVVKEDGEAASSASSSSGCSWNIWSRPSGDELLLHLGVALVPPQDTWVELGDGLMLKRSEESTSDGGNATASTSVKTTVVLLGATAVQVDGFIASAWDAFREERRKKEKDESRYLYMPVLGRGGPDGDNAGSSRWTYKRYQLSDDKSFASLFHPDKAALLELLDAFAHGRGKFAIPGYPQKLGFLLHGPPGTGKTSLIKALAAHTGRSIVSVPLSRVCTNQELMDMMFDQAVAVEGRDMPVALPFSSVIYIFEDVDACGDIVQRRDGKTPPAAAAAAAAAEAKRAAAAWRRKGGWVGGHCGGADLVIDITAGSCSEEEEAGAGAQDQGASAGQASGGGAASPLHSPGAGARKPGAAAAARLGAGAGWPAGFGGDDALDLAGLLNVLDGVVDTPGRIVVLTSNHPEKLDPALIRPGRVNKKIYMGLVAAREARQMVAHWFGRDALGGAAEAARFGAAFADGALSPAALEAMCAEHEGVGGLLTALEAHPSLAAARTARKADAAAV</sequence>
<feature type="domain" description="AAA+ ATPase" evidence="4">
    <location>
        <begin position="321"/>
        <end position="568"/>
    </location>
</feature>
<dbReference type="Proteomes" id="UP000054498">
    <property type="component" value="Unassembled WGS sequence"/>
</dbReference>
<dbReference type="InterPro" id="IPR050747">
    <property type="entry name" value="Mitochondrial_chaperone_BCS1"/>
</dbReference>
<gene>
    <name evidence="5" type="ORF">MNEG_6041</name>
</gene>
<dbReference type="GeneID" id="25738917"/>
<protein>
    <recommendedName>
        <fullName evidence="4">AAA+ ATPase domain-containing protein</fullName>
    </recommendedName>
</protein>